<dbReference type="GO" id="GO:0007288">
    <property type="term" value="P:sperm axoneme assembly"/>
    <property type="evidence" value="ECO:0007669"/>
    <property type="project" value="TreeGrafter"/>
</dbReference>
<comment type="caution">
    <text evidence="1">The sequence shown here is derived from an EMBL/GenBank/DDBJ whole genome shotgun (WGS) entry which is preliminary data.</text>
</comment>
<dbReference type="AlphaFoldDB" id="A0A820E9P4"/>
<dbReference type="InterPro" id="IPR016024">
    <property type="entry name" value="ARM-type_fold"/>
</dbReference>
<accession>A0A820E9P4</accession>
<feature type="non-terminal residue" evidence="1">
    <location>
        <position position="1"/>
    </location>
</feature>
<gene>
    <name evidence="1" type="ORF">OTI717_LOCUS40177</name>
</gene>
<protein>
    <submittedName>
        <fullName evidence="1">Uncharacterized protein</fullName>
    </submittedName>
</protein>
<dbReference type="GO" id="GO:0005737">
    <property type="term" value="C:cytoplasm"/>
    <property type="evidence" value="ECO:0007669"/>
    <property type="project" value="TreeGrafter"/>
</dbReference>
<dbReference type="InterPro" id="IPR043195">
    <property type="entry name" value="TTC12"/>
</dbReference>
<sequence length="194" mass="22717">YFSECIQEVQRQRDKYQREESARIFLSNEDSSIPMNLTNTLKKLNIDKQSIIYYIGGIDLLCQIIKDETTRTAFRVNNGFNLFNSHSIITKSDNENLSESIFNLMIILCQDDDENTKQCLESKFFNNYLTKNIYSSNAFQFLVEISLKNQSRLILMQKITQDKFIQYLMNIIDDKNSNRIYAAKLLSNLAIESK</sequence>
<dbReference type="GO" id="GO:0005813">
    <property type="term" value="C:centrosome"/>
    <property type="evidence" value="ECO:0007669"/>
    <property type="project" value="TreeGrafter"/>
</dbReference>
<proteinExistence type="predicted"/>
<evidence type="ECO:0000313" key="2">
    <source>
        <dbReference type="Proteomes" id="UP000663823"/>
    </source>
</evidence>
<reference evidence="1" key="1">
    <citation type="submission" date="2021-02" db="EMBL/GenBank/DDBJ databases">
        <authorList>
            <person name="Nowell W R."/>
        </authorList>
    </citation>
    <scope>NUCLEOTIDE SEQUENCE</scope>
</reference>
<dbReference type="GO" id="GO:0070286">
    <property type="term" value="P:axonemal dynein complex assembly"/>
    <property type="evidence" value="ECO:0007669"/>
    <property type="project" value="TreeGrafter"/>
</dbReference>
<evidence type="ECO:0000313" key="1">
    <source>
        <dbReference type="EMBL" id="CAF4243501.1"/>
    </source>
</evidence>
<organism evidence="1 2">
    <name type="scientific">Rotaria sordida</name>
    <dbReference type="NCBI Taxonomy" id="392033"/>
    <lineage>
        <taxon>Eukaryota</taxon>
        <taxon>Metazoa</taxon>
        <taxon>Spiralia</taxon>
        <taxon>Gnathifera</taxon>
        <taxon>Rotifera</taxon>
        <taxon>Eurotatoria</taxon>
        <taxon>Bdelloidea</taxon>
        <taxon>Philodinida</taxon>
        <taxon>Philodinidae</taxon>
        <taxon>Rotaria</taxon>
    </lineage>
</organism>
<dbReference type="Proteomes" id="UP000663823">
    <property type="component" value="Unassembled WGS sequence"/>
</dbReference>
<dbReference type="SUPFAM" id="SSF48371">
    <property type="entry name" value="ARM repeat"/>
    <property type="match status" value="1"/>
</dbReference>
<dbReference type="EMBL" id="CAJOAX010030513">
    <property type="protein sequence ID" value="CAF4243501.1"/>
    <property type="molecule type" value="Genomic_DNA"/>
</dbReference>
<name>A0A820E9P4_9BILA</name>
<dbReference type="PANTHER" id="PTHR46540:SF1">
    <property type="entry name" value="TETRATRICOPEPTIDE REPEAT PROTEIN 12"/>
    <property type="match status" value="1"/>
</dbReference>
<dbReference type="PANTHER" id="PTHR46540">
    <property type="entry name" value="TETRATRICOPEPTIDE REPEAT PROTEIN 12"/>
    <property type="match status" value="1"/>
</dbReference>